<sequence length="360" mass="42361">MSTSTHIKEELINLTGYAKGSIPFKYLGVPLSARKLNIHQCLPLVEKITERVRCWSARMLSYSGRVQLIKSILFGVQTYWAQIFLIPKKIMKMIETICRTFLWTGSSEFSKKTLIAWDRICQPKAAGGLNVINLKIWNKAAVLKYLWALAMKKDAMWIRWAYTYYIKNRHIKDIHTPKVAAWVVRKIIEAKDEVMKMRTDQHSIATILESFVKHGKFQIHKAYVQMQPQFIKVEWNMQADCIFCGKAEETFDHLYFGCHSTNKLWERILKWLGHTRLIGDWNHELIWISSMAKKKECKAKMITAAFAMVVYCIWRERNSMRFNMGRYIDEVCKEIAIHIHIQGRKKIKWRPGLDFVNKLP</sequence>
<dbReference type="AlphaFoldDB" id="A0A1S4CIA2"/>
<dbReference type="KEGG" id="nta:107819345"/>
<feature type="domain" description="Reverse transcriptase zinc-binding" evidence="1">
    <location>
        <begin position="222"/>
        <end position="265"/>
    </location>
</feature>
<dbReference type="RefSeq" id="XP_016500937.1">
    <property type="nucleotide sequence ID" value="XM_016645451.1"/>
</dbReference>
<dbReference type="STRING" id="4097.A0A1S4CIA2"/>
<dbReference type="OrthoDB" id="1305699at2759"/>
<reference evidence="2" key="1">
    <citation type="submission" date="2025-08" db="UniProtKB">
        <authorList>
            <consortium name="RefSeq"/>
        </authorList>
    </citation>
    <scope>IDENTIFICATION</scope>
</reference>
<gene>
    <name evidence="2" type="primary">LOC107819345</name>
</gene>
<evidence type="ECO:0000259" key="1">
    <source>
        <dbReference type="Pfam" id="PF13966"/>
    </source>
</evidence>
<accession>A0A1S4CIA2</accession>
<proteinExistence type="predicted"/>
<dbReference type="OMA" id="ELIWISS"/>
<dbReference type="PANTHER" id="PTHR33116">
    <property type="entry name" value="REVERSE TRANSCRIPTASE ZINC-BINDING DOMAIN-CONTAINING PROTEIN-RELATED-RELATED"/>
    <property type="match status" value="1"/>
</dbReference>
<organism evidence="2">
    <name type="scientific">Nicotiana tabacum</name>
    <name type="common">Common tobacco</name>
    <dbReference type="NCBI Taxonomy" id="4097"/>
    <lineage>
        <taxon>Eukaryota</taxon>
        <taxon>Viridiplantae</taxon>
        <taxon>Streptophyta</taxon>
        <taxon>Embryophyta</taxon>
        <taxon>Tracheophyta</taxon>
        <taxon>Spermatophyta</taxon>
        <taxon>Magnoliopsida</taxon>
        <taxon>eudicotyledons</taxon>
        <taxon>Gunneridae</taxon>
        <taxon>Pentapetalae</taxon>
        <taxon>asterids</taxon>
        <taxon>lamiids</taxon>
        <taxon>Solanales</taxon>
        <taxon>Solanaceae</taxon>
        <taxon>Nicotianoideae</taxon>
        <taxon>Nicotianeae</taxon>
        <taxon>Nicotiana</taxon>
    </lineage>
</organism>
<dbReference type="PaxDb" id="4097-A0A1S4CIA2"/>
<name>A0A1S4CIA2_TOBAC</name>
<protein>
    <recommendedName>
        <fullName evidence="1">Reverse transcriptase zinc-binding domain-containing protein</fullName>
    </recommendedName>
</protein>
<evidence type="ECO:0000313" key="2">
    <source>
        <dbReference type="RefSeq" id="XP_016500937.1"/>
    </source>
</evidence>
<dbReference type="InterPro" id="IPR026960">
    <property type="entry name" value="RVT-Znf"/>
</dbReference>
<dbReference type="PANTHER" id="PTHR33116:SF66">
    <property type="entry name" value="REVERSE TRANSCRIPTASE ZINC-BINDING DOMAIN-CONTAINING PROTEIN"/>
    <property type="match status" value="1"/>
</dbReference>
<dbReference type="Pfam" id="PF13966">
    <property type="entry name" value="zf-RVT"/>
    <property type="match status" value="1"/>
</dbReference>